<dbReference type="Pfam" id="PF00017">
    <property type="entry name" value="SH2"/>
    <property type="match status" value="1"/>
</dbReference>
<dbReference type="FunFam" id="3.30.505.10:FF:000018">
    <property type="entry name" value="Tyrosine-protein phosphatase non-receptor type"/>
    <property type="match status" value="1"/>
</dbReference>
<dbReference type="Ensembl" id="ENSPMAT00000008302.1">
    <property type="protein sequence ID" value="ENSPMAP00000008264.1"/>
    <property type="gene ID" value="ENSPMAG00000007513.1"/>
</dbReference>
<evidence type="ECO:0000259" key="10">
    <source>
        <dbReference type="PROSITE" id="PS50001"/>
    </source>
</evidence>
<dbReference type="SUPFAM" id="SSF55550">
    <property type="entry name" value="SH2 domain"/>
    <property type="match status" value="1"/>
</dbReference>
<keyword evidence="4" id="KW-0677">Repeat</keyword>
<accession>S4RSS4</accession>
<evidence type="ECO:0000256" key="1">
    <source>
        <dbReference type="ARBA" id="ARBA00004496"/>
    </source>
</evidence>
<evidence type="ECO:0000256" key="3">
    <source>
        <dbReference type="ARBA" id="ARBA00022490"/>
    </source>
</evidence>
<evidence type="ECO:0000256" key="7">
    <source>
        <dbReference type="ARBA" id="ARBA00022999"/>
    </source>
</evidence>
<evidence type="ECO:0000256" key="4">
    <source>
        <dbReference type="ARBA" id="ARBA00022737"/>
    </source>
</evidence>
<dbReference type="PROSITE" id="PS50001">
    <property type="entry name" value="SH2"/>
    <property type="match status" value="1"/>
</dbReference>
<dbReference type="GO" id="GO:0030971">
    <property type="term" value="F:receptor tyrosine kinase binding"/>
    <property type="evidence" value="ECO:0007669"/>
    <property type="project" value="TreeGrafter"/>
</dbReference>
<comment type="subcellular location">
    <subcellularLocation>
        <location evidence="1">Cytoplasm</location>
    </subcellularLocation>
</comment>
<dbReference type="GO" id="GO:0050839">
    <property type="term" value="F:cell adhesion molecule binding"/>
    <property type="evidence" value="ECO:0007669"/>
    <property type="project" value="TreeGrafter"/>
</dbReference>
<proteinExistence type="predicted"/>
<reference evidence="11" key="2">
    <citation type="submission" date="2025-09" db="UniProtKB">
        <authorList>
            <consortium name="Ensembl"/>
        </authorList>
    </citation>
    <scope>IDENTIFICATION</scope>
</reference>
<reference evidence="11" key="1">
    <citation type="submission" date="2025-08" db="UniProtKB">
        <authorList>
            <consortium name="Ensembl"/>
        </authorList>
    </citation>
    <scope>IDENTIFICATION</scope>
</reference>
<organism evidence="11">
    <name type="scientific">Petromyzon marinus</name>
    <name type="common">Sea lamprey</name>
    <dbReference type="NCBI Taxonomy" id="7757"/>
    <lineage>
        <taxon>Eukaryota</taxon>
        <taxon>Metazoa</taxon>
        <taxon>Chordata</taxon>
        <taxon>Craniata</taxon>
        <taxon>Vertebrata</taxon>
        <taxon>Cyclostomata</taxon>
        <taxon>Hyperoartia</taxon>
        <taxon>Petromyzontiformes</taxon>
        <taxon>Petromyzontidae</taxon>
        <taxon>Petromyzon</taxon>
    </lineage>
</organism>
<dbReference type="GO" id="GO:0005737">
    <property type="term" value="C:cytoplasm"/>
    <property type="evidence" value="ECO:0007669"/>
    <property type="project" value="UniProtKB-SubCell"/>
</dbReference>
<keyword evidence="7 9" id="KW-0727">SH2 domain</keyword>
<keyword evidence="5" id="KW-0378">Hydrolase</keyword>
<evidence type="ECO:0000313" key="11">
    <source>
        <dbReference type="Ensembl" id="ENSPMAP00000008264.1"/>
    </source>
</evidence>
<dbReference type="PANTHER" id="PTHR46559:SF3">
    <property type="entry name" value="TYROSINE-PROTEIN PHOSPHATASE NON-RECEPTOR TYPE"/>
    <property type="match status" value="1"/>
</dbReference>
<sequence length="112" mass="12855">CCHHRWFHPNISGIEAEHLLMTRGVDGSFLARPSKSNPGDFTLSVRRNGEVTHIKIQNTGDYYDLYGGEKFATLAELVQYYTDYQGQLREKNGDIIELRFPLNCADPTSERY</sequence>
<dbReference type="SMART" id="SM00252">
    <property type="entry name" value="SH2"/>
    <property type="match status" value="1"/>
</dbReference>
<dbReference type="InterPro" id="IPR000980">
    <property type="entry name" value="SH2"/>
</dbReference>
<evidence type="ECO:0000256" key="5">
    <source>
        <dbReference type="ARBA" id="ARBA00022801"/>
    </source>
</evidence>
<dbReference type="GO" id="GO:0070374">
    <property type="term" value="P:positive regulation of ERK1 and ERK2 cascade"/>
    <property type="evidence" value="ECO:0007669"/>
    <property type="project" value="TreeGrafter"/>
</dbReference>
<dbReference type="PRINTS" id="PR00401">
    <property type="entry name" value="SH2DOMAIN"/>
</dbReference>
<dbReference type="Gene3D" id="3.30.505.10">
    <property type="entry name" value="SH2 domain"/>
    <property type="match status" value="1"/>
</dbReference>
<dbReference type="EC" id="3.1.3.48" evidence="2"/>
<feature type="domain" description="SH2" evidence="10">
    <location>
        <begin position="6"/>
        <end position="102"/>
    </location>
</feature>
<dbReference type="InterPro" id="IPR036860">
    <property type="entry name" value="SH2_dom_sf"/>
</dbReference>
<dbReference type="PANTHER" id="PTHR46559">
    <property type="entry name" value="TYROSINE-PROTEIN PHOSPHATASE NON-RECEPTOR TYPE 11"/>
    <property type="match status" value="1"/>
</dbReference>
<name>S4RSS4_PETMA</name>
<dbReference type="AlphaFoldDB" id="S4RSS4"/>
<keyword evidence="3" id="KW-0963">Cytoplasm</keyword>
<evidence type="ECO:0000256" key="6">
    <source>
        <dbReference type="ARBA" id="ARBA00022912"/>
    </source>
</evidence>
<evidence type="ECO:0000256" key="9">
    <source>
        <dbReference type="PROSITE-ProRule" id="PRU00191"/>
    </source>
</evidence>
<protein>
    <recommendedName>
        <fullName evidence="2">protein-tyrosine-phosphatase</fullName>
        <ecNumber evidence="2">3.1.3.48</ecNumber>
    </recommendedName>
</protein>
<dbReference type="HOGENOM" id="CLU_143059_0_0_1"/>
<dbReference type="OMA" id="MYNEHIA"/>
<evidence type="ECO:0000256" key="2">
    <source>
        <dbReference type="ARBA" id="ARBA00013064"/>
    </source>
</evidence>
<dbReference type="STRING" id="7757.ENSPMAP00000008264"/>
<dbReference type="GeneTree" id="ENSGT00940000153876"/>
<comment type="catalytic activity">
    <reaction evidence="8">
        <text>O-phospho-L-tyrosyl-[protein] + H2O = L-tyrosyl-[protein] + phosphate</text>
        <dbReference type="Rhea" id="RHEA:10684"/>
        <dbReference type="Rhea" id="RHEA-COMP:10136"/>
        <dbReference type="Rhea" id="RHEA-COMP:20101"/>
        <dbReference type="ChEBI" id="CHEBI:15377"/>
        <dbReference type="ChEBI" id="CHEBI:43474"/>
        <dbReference type="ChEBI" id="CHEBI:46858"/>
        <dbReference type="ChEBI" id="CHEBI:61978"/>
        <dbReference type="EC" id="3.1.3.48"/>
    </reaction>
</comment>
<dbReference type="CDD" id="cd10340">
    <property type="entry name" value="SH2_N-SH2_SHP_like"/>
    <property type="match status" value="1"/>
</dbReference>
<dbReference type="GO" id="GO:0004726">
    <property type="term" value="F:non-membrane spanning protein tyrosine phosphatase activity"/>
    <property type="evidence" value="ECO:0007669"/>
    <property type="project" value="TreeGrafter"/>
</dbReference>
<keyword evidence="6" id="KW-0904">Protein phosphatase</keyword>
<evidence type="ECO:0000256" key="8">
    <source>
        <dbReference type="ARBA" id="ARBA00051722"/>
    </source>
</evidence>